<organism evidence="2 3">
    <name type="scientific">Adineta ricciae</name>
    <name type="common">Rotifer</name>
    <dbReference type="NCBI Taxonomy" id="249248"/>
    <lineage>
        <taxon>Eukaryota</taxon>
        <taxon>Metazoa</taxon>
        <taxon>Spiralia</taxon>
        <taxon>Gnathifera</taxon>
        <taxon>Rotifera</taxon>
        <taxon>Eurotatoria</taxon>
        <taxon>Bdelloidea</taxon>
        <taxon>Adinetida</taxon>
        <taxon>Adinetidae</taxon>
        <taxon>Adineta</taxon>
    </lineage>
</organism>
<evidence type="ECO:0000313" key="3">
    <source>
        <dbReference type="Proteomes" id="UP000663828"/>
    </source>
</evidence>
<keyword evidence="3" id="KW-1185">Reference proteome</keyword>
<evidence type="ECO:0000256" key="1">
    <source>
        <dbReference type="SAM" id="Phobius"/>
    </source>
</evidence>
<dbReference type="EMBL" id="CAJNOR010008544">
    <property type="protein sequence ID" value="CAF1634446.1"/>
    <property type="molecule type" value="Genomic_DNA"/>
</dbReference>
<feature type="transmembrane region" description="Helical" evidence="1">
    <location>
        <begin position="20"/>
        <end position="38"/>
    </location>
</feature>
<proteinExistence type="predicted"/>
<evidence type="ECO:0000313" key="2">
    <source>
        <dbReference type="EMBL" id="CAF1634446.1"/>
    </source>
</evidence>
<comment type="caution">
    <text evidence="2">The sequence shown here is derived from an EMBL/GenBank/DDBJ whole genome shotgun (WGS) entry which is preliminary data.</text>
</comment>
<accession>A0A816DGC7</accession>
<sequence length="121" mass="13906">MLFEITLMKFDAHELSGAAAFLGPFCFSLFILIVVFVLRDMGKARVSHGEHIFSFMIGKLRTWIGIGNSNDLYQMEEIRSTYYDPISRFPDKMDELLDALNRVYMNQQDRSSLKASKPLST</sequence>
<keyword evidence="1" id="KW-0812">Transmembrane</keyword>
<gene>
    <name evidence="2" type="ORF">XAT740_LOCUS52211</name>
</gene>
<keyword evidence="1" id="KW-0472">Membrane</keyword>
<protein>
    <submittedName>
        <fullName evidence="2">Uncharacterized protein</fullName>
    </submittedName>
</protein>
<dbReference type="Proteomes" id="UP000663828">
    <property type="component" value="Unassembled WGS sequence"/>
</dbReference>
<reference evidence="2" key="1">
    <citation type="submission" date="2021-02" db="EMBL/GenBank/DDBJ databases">
        <authorList>
            <person name="Nowell W R."/>
        </authorList>
    </citation>
    <scope>NUCLEOTIDE SEQUENCE</scope>
</reference>
<keyword evidence="1" id="KW-1133">Transmembrane helix</keyword>
<name>A0A816DGC7_ADIRI</name>
<dbReference type="AlphaFoldDB" id="A0A816DGC7"/>